<dbReference type="PANTHER" id="PTHR30231:SF41">
    <property type="entry name" value="DNA POLYMERASE III SUBUNIT EPSILON"/>
    <property type="match status" value="1"/>
</dbReference>
<dbReference type="GO" id="GO:0045004">
    <property type="term" value="P:DNA replication proofreading"/>
    <property type="evidence" value="ECO:0007669"/>
    <property type="project" value="TreeGrafter"/>
</dbReference>
<evidence type="ECO:0000313" key="6">
    <source>
        <dbReference type="Proteomes" id="UP000277424"/>
    </source>
</evidence>
<keyword evidence="3" id="KW-1133">Transmembrane helix</keyword>
<dbReference type="Pfam" id="PF00929">
    <property type="entry name" value="RNase_T"/>
    <property type="match status" value="1"/>
</dbReference>
<feature type="transmembrane region" description="Helical" evidence="3">
    <location>
        <begin position="38"/>
        <end position="63"/>
    </location>
</feature>
<evidence type="ECO:0000256" key="1">
    <source>
        <dbReference type="ARBA" id="ARBA00025483"/>
    </source>
</evidence>
<dbReference type="InterPro" id="IPR036397">
    <property type="entry name" value="RNaseH_sf"/>
</dbReference>
<dbReference type="GO" id="GO:0005829">
    <property type="term" value="C:cytosol"/>
    <property type="evidence" value="ECO:0007669"/>
    <property type="project" value="TreeGrafter"/>
</dbReference>
<gene>
    <name evidence="5" type="ORF">BCL74_3411</name>
</gene>
<name>A0A420WAY4_9PROT</name>
<dbReference type="Gene3D" id="3.30.450.20">
    <property type="entry name" value="PAS domain"/>
    <property type="match status" value="1"/>
</dbReference>
<dbReference type="FunFam" id="3.30.420.10:FF:000045">
    <property type="entry name" value="3'-5' exonuclease DinG"/>
    <property type="match status" value="1"/>
</dbReference>
<evidence type="ECO:0000256" key="2">
    <source>
        <dbReference type="ARBA" id="ARBA00026073"/>
    </source>
</evidence>
<proteinExistence type="predicted"/>
<keyword evidence="3" id="KW-0472">Membrane</keyword>
<dbReference type="InterPro" id="IPR013520">
    <property type="entry name" value="Ribonucl_H"/>
</dbReference>
<dbReference type="EMBL" id="RBIG01000004">
    <property type="protein sequence ID" value="RKQ68092.1"/>
    <property type="molecule type" value="Genomic_DNA"/>
</dbReference>
<dbReference type="RefSeq" id="WP_147431110.1">
    <property type="nucleotide sequence ID" value="NZ_RBIG01000004.1"/>
</dbReference>
<organism evidence="5 6">
    <name type="scientific">Oceanibaculum indicum</name>
    <dbReference type="NCBI Taxonomy" id="526216"/>
    <lineage>
        <taxon>Bacteria</taxon>
        <taxon>Pseudomonadati</taxon>
        <taxon>Pseudomonadota</taxon>
        <taxon>Alphaproteobacteria</taxon>
        <taxon>Rhodospirillales</taxon>
        <taxon>Oceanibaculaceae</taxon>
        <taxon>Oceanibaculum</taxon>
    </lineage>
</organism>
<comment type="subunit">
    <text evidence="2">DNA polymerase III contains a core (composed of alpha, epsilon and theta chains) that associates with a tau subunit. This core dimerizes to form the POLIII' complex. PolIII' associates with the gamma complex (composed of gamma, delta, delta', psi and chi chains) and with the beta chain to form the complete DNA polymerase III complex.</text>
</comment>
<comment type="caution">
    <text evidence="5">The sequence shown here is derived from an EMBL/GenBank/DDBJ whole genome shotgun (WGS) entry which is preliminary data.</text>
</comment>
<evidence type="ECO:0000256" key="3">
    <source>
        <dbReference type="SAM" id="Phobius"/>
    </source>
</evidence>
<accession>A0A420WAY4</accession>
<dbReference type="InterPro" id="IPR012337">
    <property type="entry name" value="RNaseH-like_sf"/>
</dbReference>
<feature type="transmembrane region" description="Helical" evidence="3">
    <location>
        <begin position="9"/>
        <end position="32"/>
    </location>
</feature>
<dbReference type="GO" id="GO:0008408">
    <property type="term" value="F:3'-5' exonuclease activity"/>
    <property type="evidence" value="ECO:0007669"/>
    <property type="project" value="TreeGrafter"/>
</dbReference>
<dbReference type="SMART" id="SM00479">
    <property type="entry name" value="EXOIII"/>
    <property type="match status" value="1"/>
</dbReference>
<dbReference type="Gene3D" id="3.30.420.10">
    <property type="entry name" value="Ribonuclease H-like superfamily/Ribonuclease H"/>
    <property type="match status" value="1"/>
</dbReference>
<dbReference type="Proteomes" id="UP000277424">
    <property type="component" value="Unassembled WGS sequence"/>
</dbReference>
<dbReference type="GO" id="GO:0003676">
    <property type="term" value="F:nucleic acid binding"/>
    <property type="evidence" value="ECO:0007669"/>
    <property type="project" value="InterPro"/>
</dbReference>
<dbReference type="AlphaFoldDB" id="A0A420WAY4"/>
<keyword evidence="3" id="KW-0812">Transmembrane</keyword>
<dbReference type="OrthoDB" id="9804290at2"/>
<evidence type="ECO:0000259" key="4">
    <source>
        <dbReference type="SMART" id="SM00479"/>
    </source>
</evidence>
<dbReference type="SUPFAM" id="SSF53098">
    <property type="entry name" value="Ribonuclease H-like"/>
    <property type="match status" value="1"/>
</dbReference>
<protein>
    <submittedName>
        <fullName evidence="5">DNA polymerase-3 subunit epsilon</fullName>
    </submittedName>
</protein>
<feature type="domain" description="Exonuclease" evidence="4">
    <location>
        <begin position="257"/>
        <end position="425"/>
    </location>
</feature>
<dbReference type="CDD" id="cd06127">
    <property type="entry name" value="DEDDh"/>
    <property type="match status" value="1"/>
</dbReference>
<dbReference type="PANTHER" id="PTHR30231">
    <property type="entry name" value="DNA POLYMERASE III SUBUNIT EPSILON"/>
    <property type="match status" value="1"/>
</dbReference>
<reference evidence="5 6" key="1">
    <citation type="submission" date="2018-10" db="EMBL/GenBank/DDBJ databases">
        <title>Comparative analysis of microorganisms from saline springs in Andes Mountain Range, Colombia.</title>
        <authorList>
            <person name="Rubin E."/>
        </authorList>
    </citation>
    <scope>NUCLEOTIDE SEQUENCE [LARGE SCALE GENOMIC DNA]</scope>
    <source>
        <strain evidence="5 6">USBA 36</strain>
    </source>
</reference>
<sequence length="464" mass="48539">MRGGLRKALFVTLLVTAGGFLAALFPALFGLADLTKGIGVWALASLVGLAAGLAGLWVMMTLLDGHFDQLVRLHGAVLGAGVRGGTLPDSWNARGGKPDELQRLAGAIAAMLTRDRADDRRVDARLSAVLGAIGEPILVVTQTGLISLMNAKAAALLGPGRLHLGGSLYAILDRTPLIDASGESRATGAPVERTLTGVAGDTYPARVVPLDEPDGLLIVFLSDVPGHAAGIVEHDMALHDTPPDIALYPDLPLTELPALSLDCETTGLNVATDRVVSAAGIVMHGPRLYRHLAYDRLVNPGVPIPPASTAIHGITDEMVASAPPVAEVLAELVGLLRGRVVIGHNIAFDLAVLRAEAARHGVAWSDPPTLCTALLFSFLYPRHRDLNMEAVAAMCGAEIEGRHTAFGDCLVTAEIFAGMLPLLAEQGVTTLADAERILAQPSVMRARQHEAGWHAPADGKAGER</sequence>
<evidence type="ECO:0000313" key="5">
    <source>
        <dbReference type="EMBL" id="RKQ68092.1"/>
    </source>
</evidence>
<comment type="function">
    <text evidence="1">DNA polymerase III is a complex, multichain enzyme responsible for most of the replicative synthesis in bacteria. The epsilon subunit contain the editing function and is a proofreading 3'-5' exonuclease.</text>
</comment>